<dbReference type="STRING" id="692275.M3CIM4"/>
<proteinExistence type="inferred from homology"/>
<evidence type="ECO:0000256" key="3">
    <source>
        <dbReference type="ARBA" id="ARBA00022840"/>
    </source>
</evidence>
<dbReference type="EC" id="6.3.3.2" evidence="5"/>
<feature type="binding site" evidence="6">
    <location>
        <position position="61"/>
    </location>
    <ligand>
        <name>substrate</name>
    </ligand>
</feature>
<sequence length="202" mass="22873">MSSSSRDLKKQLRSQMKERLAALSEQQVMAQSRIAQNLILSSPRFQSARRIGIYLSMPHGEAQTDSLVVHALWNQKSVFVPYIYAVGAEKPKRKVMDMMRIESLEEYGELERDSWGIPKLKQAGIDERENAMGWKGLSFRPDGELAHGDEGNDDAGGLDVIIVPAVSFDQRLNRMGHGAGFYDRFLTTHFGDASRERPYLRE</sequence>
<evidence type="ECO:0000256" key="2">
    <source>
        <dbReference type="ARBA" id="ARBA00022741"/>
    </source>
</evidence>
<dbReference type="SUPFAM" id="SSF100950">
    <property type="entry name" value="NagB/RpiA/CoA transferase-like"/>
    <property type="match status" value="1"/>
</dbReference>
<comment type="similarity">
    <text evidence="1">Belongs to the 5-formyltetrahydrofolate cyclo-ligase family.</text>
</comment>
<evidence type="ECO:0000313" key="7">
    <source>
        <dbReference type="EMBL" id="EMF13663.1"/>
    </source>
</evidence>
<evidence type="ECO:0000313" key="8">
    <source>
        <dbReference type="Proteomes" id="UP000016931"/>
    </source>
</evidence>
<dbReference type="InterPro" id="IPR024185">
    <property type="entry name" value="FTHF_cligase-like_sf"/>
</dbReference>
<evidence type="ECO:0000256" key="6">
    <source>
        <dbReference type="PIRSR" id="PIRSR006806-1"/>
    </source>
</evidence>
<dbReference type="AlphaFoldDB" id="M3CIM4"/>
<dbReference type="GO" id="GO:0005739">
    <property type="term" value="C:mitochondrion"/>
    <property type="evidence" value="ECO:0007669"/>
    <property type="project" value="TreeGrafter"/>
</dbReference>
<evidence type="ECO:0000256" key="4">
    <source>
        <dbReference type="ARBA" id="ARBA00036539"/>
    </source>
</evidence>
<keyword evidence="2 6" id="KW-0547">Nucleotide-binding</keyword>
<dbReference type="Pfam" id="PF01812">
    <property type="entry name" value="5-FTHF_cyc-lig"/>
    <property type="match status" value="1"/>
</dbReference>
<keyword evidence="7" id="KW-0808">Transferase</keyword>
<dbReference type="PANTHER" id="PTHR23407">
    <property type="entry name" value="ATPASE INHIBITOR/5-FORMYLTETRAHYDROFOLATE CYCLO-LIGASE"/>
    <property type="match status" value="1"/>
</dbReference>
<feature type="binding site" evidence="6">
    <location>
        <position position="55"/>
    </location>
    <ligand>
        <name>substrate</name>
    </ligand>
</feature>
<dbReference type="GO" id="GO:0035999">
    <property type="term" value="P:tetrahydrofolate interconversion"/>
    <property type="evidence" value="ECO:0007669"/>
    <property type="project" value="TreeGrafter"/>
</dbReference>
<dbReference type="eggNOG" id="KOG3093">
    <property type="taxonomic scope" value="Eukaryota"/>
</dbReference>
<gene>
    <name evidence="7" type="ORF">SEPMUDRAFT_125385</name>
</gene>
<keyword evidence="8" id="KW-1185">Reference proteome</keyword>
<dbReference type="GeneID" id="27899114"/>
<dbReference type="Proteomes" id="UP000016931">
    <property type="component" value="Unassembled WGS sequence"/>
</dbReference>
<dbReference type="PANTHER" id="PTHR23407:SF1">
    <property type="entry name" value="5-FORMYLTETRAHYDROFOLATE CYCLO-LIGASE"/>
    <property type="match status" value="1"/>
</dbReference>
<feature type="binding site" evidence="6">
    <location>
        <begin position="9"/>
        <end position="13"/>
    </location>
    <ligand>
        <name>ATP</name>
        <dbReference type="ChEBI" id="CHEBI:30616"/>
    </ligand>
</feature>
<dbReference type="OMA" id="DKWGIPT"/>
<dbReference type="GO" id="GO:0030272">
    <property type="term" value="F:5-formyltetrahydrofolate cyclo-ligase activity"/>
    <property type="evidence" value="ECO:0007669"/>
    <property type="project" value="UniProtKB-EC"/>
</dbReference>
<name>M3CIM4_SPHMS</name>
<evidence type="ECO:0000256" key="1">
    <source>
        <dbReference type="ARBA" id="ARBA00010638"/>
    </source>
</evidence>
<dbReference type="EMBL" id="KB456263">
    <property type="protein sequence ID" value="EMF13663.1"/>
    <property type="molecule type" value="Genomic_DNA"/>
</dbReference>
<dbReference type="PIRSF" id="PIRSF006806">
    <property type="entry name" value="FTHF_cligase"/>
    <property type="match status" value="1"/>
</dbReference>
<protein>
    <recommendedName>
        <fullName evidence="5">5-formyltetrahydrofolate cyclo-ligase</fullName>
        <ecNumber evidence="5">6.3.3.2</ecNumber>
    </recommendedName>
</protein>
<comment type="catalytic activity">
    <reaction evidence="4">
        <text>(6S)-5-formyl-5,6,7,8-tetrahydrofolate + ATP = (6R)-5,10-methenyltetrahydrofolate + ADP + phosphate</text>
        <dbReference type="Rhea" id="RHEA:10488"/>
        <dbReference type="ChEBI" id="CHEBI:30616"/>
        <dbReference type="ChEBI" id="CHEBI:43474"/>
        <dbReference type="ChEBI" id="CHEBI:57455"/>
        <dbReference type="ChEBI" id="CHEBI:57457"/>
        <dbReference type="ChEBI" id="CHEBI:456216"/>
        <dbReference type="EC" id="6.3.3.2"/>
    </reaction>
</comment>
<dbReference type="OrthoDB" id="2015992at2759"/>
<dbReference type="InterPro" id="IPR002698">
    <property type="entry name" value="FTHF_cligase"/>
</dbReference>
<evidence type="ECO:0000256" key="5">
    <source>
        <dbReference type="ARBA" id="ARBA00038966"/>
    </source>
</evidence>
<dbReference type="GO" id="GO:0005524">
    <property type="term" value="F:ATP binding"/>
    <property type="evidence" value="ECO:0007669"/>
    <property type="project" value="UniProtKB-KW"/>
</dbReference>
<dbReference type="RefSeq" id="XP_016761784.1">
    <property type="nucleotide sequence ID" value="XM_016901977.1"/>
</dbReference>
<accession>M3CIM4</accession>
<dbReference type="GO" id="GO:0016740">
    <property type="term" value="F:transferase activity"/>
    <property type="evidence" value="ECO:0007669"/>
    <property type="project" value="UniProtKB-KW"/>
</dbReference>
<reference evidence="7 8" key="1">
    <citation type="journal article" date="2012" name="PLoS Pathog.">
        <title>Diverse lifestyles and strategies of plant pathogenesis encoded in the genomes of eighteen Dothideomycetes fungi.</title>
        <authorList>
            <person name="Ohm R.A."/>
            <person name="Feau N."/>
            <person name="Henrissat B."/>
            <person name="Schoch C.L."/>
            <person name="Horwitz B.A."/>
            <person name="Barry K.W."/>
            <person name="Condon B.J."/>
            <person name="Copeland A.C."/>
            <person name="Dhillon B."/>
            <person name="Glaser F."/>
            <person name="Hesse C.N."/>
            <person name="Kosti I."/>
            <person name="LaButti K."/>
            <person name="Lindquist E.A."/>
            <person name="Lucas S."/>
            <person name="Salamov A.A."/>
            <person name="Bradshaw R.E."/>
            <person name="Ciuffetti L."/>
            <person name="Hamelin R.C."/>
            <person name="Kema G.H.J."/>
            <person name="Lawrence C."/>
            <person name="Scott J.A."/>
            <person name="Spatafora J.W."/>
            <person name="Turgeon B.G."/>
            <person name="de Wit P.J.G.M."/>
            <person name="Zhong S."/>
            <person name="Goodwin S.B."/>
            <person name="Grigoriev I.V."/>
        </authorList>
    </citation>
    <scope>NUCLEOTIDE SEQUENCE [LARGE SCALE GENOMIC DNA]</scope>
    <source>
        <strain evidence="7 8">SO2202</strain>
    </source>
</reference>
<keyword evidence="3 6" id="KW-0067">ATP-binding</keyword>
<dbReference type="InterPro" id="IPR037171">
    <property type="entry name" value="NagB/RpiA_transferase-like"/>
</dbReference>
<organism evidence="7 8">
    <name type="scientific">Sphaerulina musiva (strain SO2202)</name>
    <name type="common">Poplar stem canker fungus</name>
    <name type="synonym">Septoria musiva</name>
    <dbReference type="NCBI Taxonomy" id="692275"/>
    <lineage>
        <taxon>Eukaryota</taxon>
        <taxon>Fungi</taxon>
        <taxon>Dikarya</taxon>
        <taxon>Ascomycota</taxon>
        <taxon>Pezizomycotina</taxon>
        <taxon>Dothideomycetes</taxon>
        <taxon>Dothideomycetidae</taxon>
        <taxon>Mycosphaerellales</taxon>
        <taxon>Mycosphaerellaceae</taxon>
        <taxon>Sphaerulina</taxon>
    </lineage>
</organism>
<dbReference type="GO" id="GO:0009396">
    <property type="term" value="P:folic acid-containing compound biosynthetic process"/>
    <property type="evidence" value="ECO:0007669"/>
    <property type="project" value="TreeGrafter"/>
</dbReference>
<dbReference type="HOGENOM" id="CLU_066245_2_1_1"/>
<feature type="binding site" evidence="6">
    <location>
        <begin position="174"/>
        <end position="182"/>
    </location>
    <ligand>
        <name>ATP</name>
        <dbReference type="ChEBI" id="CHEBI:30616"/>
    </ligand>
</feature>
<dbReference type="Gene3D" id="3.40.50.10420">
    <property type="entry name" value="NagB/RpiA/CoA transferase-like"/>
    <property type="match status" value="1"/>
</dbReference>